<accession>A0A3S4CKJ0</accession>
<dbReference type="AlphaFoldDB" id="A0A3S4CKJ0"/>
<name>A0A3S4CKJ0_9RHOB</name>
<dbReference type="EMBL" id="UZWE01000033">
    <property type="protein sequence ID" value="VDS09236.1"/>
    <property type="molecule type" value="Genomic_DNA"/>
</dbReference>
<gene>
    <name evidence="1" type="ORF">PARHAE_02428</name>
</gene>
<evidence type="ECO:0000313" key="2">
    <source>
        <dbReference type="Proteomes" id="UP000270743"/>
    </source>
</evidence>
<dbReference type="RefSeq" id="WP_126154887.1">
    <property type="nucleotide sequence ID" value="NZ_UZWE01000033.1"/>
</dbReference>
<dbReference type="Gene3D" id="3.55.50.10">
    <property type="entry name" value="Baseplate protein-like domains"/>
    <property type="match status" value="1"/>
</dbReference>
<sequence>MTPAFQILANGADVTGSFRDRLIELEIVDEDGDKADRVRIVVDDRFDLVAAPEKDTIIQVWLGYVETGLSLMGQYAVDGGAGEGPVRRLTIRATAADMKGGIRAPRTRAWQDKTLADIARTIAGETGLRAVVSRALADIRWPYLAQTAESNLHFLRRIAASLDATAKPAGGTLLVARRGDDITAAGDPMPNGVIDLFGLVSWSWDEDGREKVGRVEAEWSDVDAAQRRIVTVGSEEPTTRLRHVYGTQQEAQRAAEAEYRRRARGQTTLSAELSRFAPDLIAGARMTLQGVSTKCDGQWDVTRVTHTLSVGLRTAVEAKRGGM</sequence>
<evidence type="ECO:0000313" key="1">
    <source>
        <dbReference type="EMBL" id="VDS09236.1"/>
    </source>
</evidence>
<dbReference type="OrthoDB" id="4070623at2"/>
<protein>
    <submittedName>
        <fullName evidence="1">Phage late control gene D protein (GPD)</fullName>
    </submittedName>
</protein>
<dbReference type="SUPFAM" id="SSF69279">
    <property type="entry name" value="Phage tail proteins"/>
    <property type="match status" value="1"/>
</dbReference>
<dbReference type="Pfam" id="PF05954">
    <property type="entry name" value="Phage_GPD"/>
    <property type="match status" value="1"/>
</dbReference>
<reference evidence="1 2" key="1">
    <citation type="submission" date="2018-12" db="EMBL/GenBank/DDBJ databases">
        <authorList>
            <person name="Criscuolo A."/>
        </authorList>
    </citation>
    <scope>NUCLEOTIDE SEQUENCE [LARGE SCALE GENOMIC DNA]</scope>
    <source>
        <strain evidence="1">ACIP1116241</strain>
    </source>
</reference>
<proteinExistence type="predicted"/>
<organism evidence="1 2">
    <name type="scientific">Paracoccus haematequi</name>
    <dbReference type="NCBI Taxonomy" id="2491866"/>
    <lineage>
        <taxon>Bacteria</taxon>
        <taxon>Pseudomonadati</taxon>
        <taxon>Pseudomonadota</taxon>
        <taxon>Alphaproteobacteria</taxon>
        <taxon>Rhodobacterales</taxon>
        <taxon>Paracoccaceae</taxon>
        <taxon>Paracoccus</taxon>
    </lineage>
</organism>
<keyword evidence="2" id="KW-1185">Reference proteome</keyword>
<dbReference type="Proteomes" id="UP000270743">
    <property type="component" value="Unassembled WGS sequence"/>
</dbReference>